<dbReference type="VEuPathDB" id="AmoebaDB:NF0102970"/>
<gene>
    <name evidence="16" type="ORF">FDP41_000822</name>
</gene>
<keyword evidence="5 13" id="KW-0547">Nucleotide-binding</keyword>
<dbReference type="InterPro" id="IPR006325">
    <property type="entry name" value="SRP54_euk"/>
</dbReference>
<evidence type="ECO:0000256" key="13">
    <source>
        <dbReference type="RuleBase" id="RU364034"/>
    </source>
</evidence>
<dbReference type="GO" id="GO:0005525">
    <property type="term" value="F:GTP binding"/>
    <property type="evidence" value="ECO:0007669"/>
    <property type="project" value="UniProtKB-UniRule"/>
</dbReference>
<dbReference type="RefSeq" id="XP_044569636.1">
    <property type="nucleotide sequence ID" value="XM_044712050.1"/>
</dbReference>
<evidence type="ECO:0000256" key="10">
    <source>
        <dbReference type="ARBA" id="ARBA00023135"/>
    </source>
</evidence>
<comment type="domain">
    <text evidence="13">The M domain binds the 7SL RNA in presence of SRP19 and binds the signal sequence of presecretory proteins.</text>
</comment>
<dbReference type="GO" id="GO:0005783">
    <property type="term" value="C:endoplasmic reticulum"/>
    <property type="evidence" value="ECO:0007669"/>
    <property type="project" value="UniProtKB-SubCell"/>
</dbReference>
<dbReference type="PANTHER" id="PTHR11564:SF5">
    <property type="entry name" value="SIGNAL RECOGNITION PARTICLE SUBUNIT SRP54"/>
    <property type="match status" value="1"/>
</dbReference>
<dbReference type="InterPro" id="IPR013822">
    <property type="entry name" value="Signal_recog_particl_SRP54_hlx"/>
</dbReference>
<dbReference type="OrthoDB" id="10250817at2759"/>
<dbReference type="SUPFAM" id="SSF52540">
    <property type="entry name" value="P-loop containing nucleoside triphosphate hydrolases"/>
    <property type="match status" value="1"/>
</dbReference>
<sequence>MVLAELGSRITNALRNINTQVIDDNVINELLKEIGNSLMAADVNIQQVIQLRNGIKSGLDFDKLPKGINRRNHIKAVVYQELCKLLDPGVKPFQPVKGKQNVVMFVGLQGAGKTTTCTKYARYYQKKGFRAALVCADTFRAGALAQLKQNAAKVQIAFYGDEIESNPVKIAKDGVEQFKNEKYELIIVDTSGRHKQEESLFDEMEQVAEAVKPDEVIFVMDSSIGQSVKEQAAAFKSRVAVGSVIVTKLDGHAKGGGALSAVAATKSPITFIGTGEEFDDFQPFEAQSFVSRLLGHGDIPTLLKTVQEAVDPEKQRKMAEGIAKGIYTMRDMREHFTSIMKMGPLSQVMSMIPGFSEQLLPKGSEQEGNARLKKYLTIMDSFNDEEMDCTDITKLPNMPSRIMRIARGSGKTPKDVQELLEQFKLFQSMIGKLGSLNLNNIKSQKDIESLQKKLPGVMKGMPGMGNMDMNAMMKQMAKGGMPNLGGMNLNNLMSGLGNMLGGMGGGGMDLSSMLGGLGMGGSSGGGTPQVKTKTITKKR</sequence>
<dbReference type="GO" id="GO:0003924">
    <property type="term" value="F:GTPase activity"/>
    <property type="evidence" value="ECO:0007669"/>
    <property type="project" value="UniProtKB-UniRule"/>
</dbReference>
<dbReference type="GO" id="GO:0005786">
    <property type="term" value="C:signal recognition particle, endoplasmic reticulum targeting"/>
    <property type="evidence" value="ECO:0007669"/>
    <property type="project" value="UniProtKB-UniRule"/>
</dbReference>
<evidence type="ECO:0000256" key="11">
    <source>
        <dbReference type="ARBA" id="ARBA00023274"/>
    </source>
</evidence>
<dbReference type="GO" id="GO:0005829">
    <property type="term" value="C:cytosol"/>
    <property type="evidence" value="ECO:0007669"/>
    <property type="project" value="TreeGrafter"/>
</dbReference>
<evidence type="ECO:0000256" key="1">
    <source>
        <dbReference type="ARBA" id="ARBA00004240"/>
    </source>
</evidence>
<reference evidence="16 17" key="1">
    <citation type="journal article" date="2019" name="Sci. Rep.">
        <title>Nanopore sequencing improves the draft genome of the human pathogenic amoeba Naegleria fowleri.</title>
        <authorList>
            <person name="Liechti N."/>
            <person name="Schurch N."/>
            <person name="Bruggmann R."/>
            <person name="Wittwer M."/>
        </authorList>
    </citation>
    <scope>NUCLEOTIDE SEQUENCE [LARGE SCALE GENOMIC DNA]</scope>
    <source>
        <strain evidence="16 17">ATCC 30894</strain>
    </source>
</reference>
<evidence type="ECO:0000256" key="14">
    <source>
        <dbReference type="SAM" id="MobiDB-lite"/>
    </source>
</evidence>
<keyword evidence="4 13" id="KW-0963">Cytoplasm</keyword>
<dbReference type="FunFam" id="3.40.50.300:FF:000022">
    <property type="entry name" value="Signal recognition particle 54 kDa subunit"/>
    <property type="match status" value="1"/>
</dbReference>
<evidence type="ECO:0000256" key="9">
    <source>
        <dbReference type="ARBA" id="ARBA00023134"/>
    </source>
</evidence>
<comment type="domain">
    <text evidence="13">The NG domain, also named G domain, is a special guanosine triphosphatase (GTPase) domain, which binds GTP and forms a guanosine 5'-triphosphate (GTP)-dependent complex with a homologous NG domain in the SRP receptor subunit SRPRA. The two NG domains undergo cooperative rearrangements upon their assembly, which culminate in the reciprocal activation of the GTPase activity of one another. SRP receptor compaction upon binding with cargo-loaded SRP and GTPase rearrangement drive SRP-mediated cotranslational protein translocation into the ER.</text>
</comment>
<feature type="region of interest" description="Disordered" evidence="14">
    <location>
        <begin position="519"/>
        <end position="539"/>
    </location>
</feature>
<dbReference type="InterPro" id="IPR036891">
    <property type="entry name" value="Signal_recog_part_SRP54_M_sf"/>
</dbReference>
<keyword evidence="10 13" id="KW-0733">Signal recognition particle</keyword>
<feature type="domain" description="SRP54-type proteins GTP-binding" evidence="15">
    <location>
        <begin position="268"/>
        <end position="281"/>
    </location>
</feature>
<dbReference type="VEuPathDB" id="AmoebaDB:FDP41_000822"/>
<evidence type="ECO:0000256" key="2">
    <source>
        <dbReference type="ARBA" id="ARBA00004496"/>
    </source>
</evidence>
<dbReference type="InterPro" id="IPR036225">
    <property type="entry name" value="SRP/SRP_N"/>
</dbReference>
<dbReference type="Pfam" id="PF02881">
    <property type="entry name" value="SRP54_N"/>
    <property type="match status" value="1"/>
</dbReference>
<dbReference type="Gene3D" id="1.20.120.140">
    <property type="entry name" value="Signal recognition particle SRP54, nucleotide-binding domain"/>
    <property type="match status" value="1"/>
</dbReference>
<keyword evidence="8 13" id="KW-0694">RNA-binding</keyword>
<dbReference type="InterPro" id="IPR004125">
    <property type="entry name" value="Signal_recog_particle_SRP54_M"/>
</dbReference>
<evidence type="ECO:0000256" key="5">
    <source>
        <dbReference type="ARBA" id="ARBA00022741"/>
    </source>
</evidence>
<dbReference type="SUPFAM" id="SSF47364">
    <property type="entry name" value="Domain of the SRP/SRP receptor G-proteins"/>
    <property type="match status" value="1"/>
</dbReference>
<dbReference type="GO" id="GO:0030942">
    <property type="term" value="F:endoplasmic reticulum signal peptide binding"/>
    <property type="evidence" value="ECO:0007669"/>
    <property type="project" value="TreeGrafter"/>
</dbReference>
<dbReference type="GO" id="GO:0006616">
    <property type="term" value="P:SRP-dependent cotranslational protein targeting to membrane, translocation"/>
    <property type="evidence" value="ECO:0007669"/>
    <property type="project" value="TreeGrafter"/>
</dbReference>
<dbReference type="NCBIfam" id="TIGR01425">
    <property type="entry name" value="SRP54_euk"/>
    <property type="match status" value="1"/>
</dbReference>
<evidence type="ECO:0000256" key="6">
    <source>
        <dbReference type="ARBA" id="ARBA00022801"/>
    </source>
</evidence>
<protein>
    <recommendedName>
        <fullName evidence="13">Signal recognition particle 54 kDa protein</fullName>
    </recommendedName>
</protein>
<evidence type="ECO:0000256" key="3">
    <source>
        <dbReference type="ARBA" id="ARBA00005450"/>
    </source>
</evidence>
<dbReference type="SUPFAM" id="SSF47446">
    <property type="entry name" value="Signal peptide-binding domain"/>
    <property type="match status" value="1"/>
</dbReference>
<dbReference type="InterPro" id="IPR042101">
    <property type="entry name" value="SRP54_N_sf"/>
</dbReference>
<accession>A0A6A5C3E2</accession>
<evidence type="ECO:0000256" key="4">
    <source>
        <dbReference type="ARBA" id="ARBA00022490"/>
    </source>
</evidence>
<organism evidence="16 17">
    <name type="scientific">Naegleria fowleri</name>
    <name type="common">Brain eating amoeba</name>
    <dbReference type="NCBI Taxonomy" id="5763"/>
    <lineage>
        <taxon>Eukaryota</taxon>
        <taxon>Discoba</taxon>
        <taxon>Heterolobosea</taxon>
        <taxon>Tetramitia</taxon>
        <taxon>Eutetramitia</taxon>
        <taxon>Vahlkampfiidae</taxon>
        <taxon>Naegleria</taxon>
    </lineage>
</organism>
<dbReference type="InterPro" id="IPR027417">
    <property type="entry name" value="P-loop_NTPase"/>
</dbReference>
<keyword evidence="7" id="KW-0256">Endoplasmic reticulum</keyword>
<evidence type="ECO:0000256" key="8">
    <source>
        <dbReference type="ARBA" id="ARBA00022884"/>
    </source>
</evidence>
<dbReference type="SMART" id="SM00382">
    <property type="entry name" value="AAA"/>
    <property type="match status" value="1"/>
</dbReference>
<dbReference type="Gene3D" id="3.40.50.300">
    <property type="entry name" value="P-loop containing nucleotide triphosphate hydrolases"/>
    <property type="match status" value="1"/>
</dbReference>
<evidence type="ECO:0000313" key="16">
    <source>
        <dbReference type="EMBL" id="KAF0984923.1"/>
    </source>
</evidence>
<dbReference type="GeneID" id="68108040"/>
<comment type="catalytic activity">
    <reaction evidence="12">
        <text>GTP + H2O = GDP + phosphate + H(+)</text>
        <dbReference type="Rhea" id="RHEA:19669"/>
        <dbReference type="ChEBI" id="CHEBI:15377"/>
        <dbReference type="ChEBI" id="CHEBI:15378"/>
        <dbReference type="ChEBI" id="CHEBI:37565"/>
        <dbReference type="ChEBI" id="CHEBI:43474"/>
        <dbReference type="ChEBI" id="CHEBI:58189"/>
        <dbReference type="EC" id="3.6.5.4"/>
    </reaction>
    <physiologicalReaction direction="left-to-right" evidence="12">
        <dbReference type="Rhea" id="RHEA:19670"/>
    </physiologicalReaction>
</comment>
<dbReference type="InterPro" id="IPR022941">
    <property type="entry name" value="SRP54"/>
</dbReference>
<dbReference type="Pfam" id="PF02978">
    <property type="entry name" value="SRP_SPB"/>
    <property type="match status" value="1"/>
</dbReference>
<dbReference type="InterPro" id="IPR000897">
    <property type="entry name" value="SRP54_GTPase_dom"/>
</dbReference>
<dbReference type="EMBL" id="VFQX01000002">
    <property type="protein sequence ID" value="KAF0984923.1"/>
    <property type="molecule type" value="Genomic_DNA"/>
</dbReference>
<dbReference type="Pfam" id="PF00448">
    <property type="entry name" value="SRP54"/>
    <property type="match status" value="1"/>
</dbReference>
<dbReference type="OMA" id="GMTGQDA"/>
<dbReference type="SMART" id="SM00963">
    <property type="entry name" value="SRP54_N"/>
    <property type="match status" value="1"/>
</dbReference>
<dbReference type="PANTHER" id="PTHR11564">
    <property type="entry name" value="SIGNAL RECOGNITION PARTICLE 54K PROTEIN SRP54"/>
    <property type="match status" value="1"/>
</dbReference>
<comment type="similarity">
    <text evidence="3 13">Belongs to the GTP-binding SRP family. SRP54 subfamily.</text>
</comment>
<keyword evidence="11 13" id="KW-0687">Ribonucleoprotein</keyword>
<evidence type="ECO:0000259" key="15">
    <source>
        <dbReference type="PROSITE" id="PS00300"/>
    </source>
</evidence>
<comment type="subcellular location">
    <subcellularLocation>
        <location evidence="2 13">Cytoplasm</location>
    </subcellularLocation>
    <subcellularLocation>
        <location evidence="1">Endoplasmic reticulum</location>
    </subcellularLocation>
</comment>
<dbReference type="SMART" id="SM00962">
    <property type="entry name" value="SRP54"/>
    <property type="match status" value="1"/>
</dbReference>
<keyword evidence="17" id="KW-1185">Reference proteome</keyword>
<dbReference type="Proteomes" id="UP000444721">
    <property type="component" value="Unassembled WGS sequence"/>
</dbReference>
<dbReference type="GO" id="GO:0008312">
    <property type="term" value="F:7S RNA binding"/>
    <property type="evidence" value="ECO:0007669"/>
    <property type="project" value="UniProtKB-UniRule"/>
</dbReference>
<keyword evidence="6" id="KW-0378">Hydrolase</keyword>
<keyword evidence="9 13" id="KW-0342">GTP-binding</keyword>
<dbReference type="VEuPathDB" id="AmoebaDB:NfTy_032130"/>
<evidence type="ECO:0000256" key="7">
    <source>
        <dbReference type="ARBA" id="ARBA00022824"/>
    </source>
</evidence>
<evidence type="ECO:0000256" key="12">
    <source>
        <dbReference type="ARBA" id="ARBA00048157"/>
    </source>
</evidence>
<proteinExistence type="inferred from homology"/>
<name>A0A6A5C3E2_NAEFO</name>
<dbReference type="Gene3D" id="1.10.260.30">
    <property type="entry name" value="Signal recognition particle, SRP54 subunit, M-domain"/>
    <property type="match status" value="1"/>
</dbReference>
<dbReference type="PROSITE" id="PS00300">
    <property type="entry name" value="SRP54"/>
    <property type="match status" value="1"/>
</dbReference>
<dbReference type="AlphaFoldDB" id="A0A6A5C3E2"/>
<comment type="function">
    <text evidence="13">Component of the signal recognition particle (SRP) complex, a ribonucleoprotein complex that mediates the cotranslational targeting of secretory and membrane proteins to the endoplasmic reticulum (ER).</text>
</comment>
<dbReference type="HAMAP" id="MF_00306">
    <property type="entry name" value="SRP54"/>
    <property type="match status" value="1"/>
</dbReference>
<evidence type="ECO:0000313" key="17">
    <source>
        <dbReference type="Proteomes" id="UP000444721"/>
    </source>
</evidence>
<dbReference type="CDD" id="cd17875">
    <property type="entry name" value="SRP54_G"/>
    <property type="match status" value="1"/>
</dbReference>
<dbReference type="InterPro" id="IPR003593">
    <property type="entry name" value="AAA+_ATPase"/>
</dbReference>
<comment type="caution">
    <text evidence="16">The sequence shown here is derived from an EMBL/GenBank/DDBJ whole genome shotgun (WGS) entry which is preliminary data.</text>
</comment>